<evidence type="ECO:0000256" key="2">
    <source>
        <dbReference type="ARBA" id="ARBA00022679"/>
    </source>
</evidence>
<dbReference type="Proteomes" id="UP000036406">
    <property type="component" value="Chromosome"/>
</dbReference>
<evidence type="ECO:0000313" key="5">
    <source>
        <dbReference type="EMBL" id="AKO53359.1"/>
    </source>
</evidence>
<accession>A0A0H4I300</accession>
<dbReference type="KEGG" id="mpq:ABA45_13800"/>
<dbReference type="GO" id="GO:0031388">
    <property type="term" value="P:organic acid phosphorylation"/>
    <property type="evidence" value="ECO:0007669"/>
    <property type="project" value="UniProtKB-UniRule"/>
</dbReference>
<gene>
    <name evidence="5" type="ORF">ABA45_13800</name>
</gene>
<sequence>MRVLIAPDSFKECLTAKAVADAIAVGWLRGAPADQVIKIPLADGGEGTTATLVGAMHGTLHQARVSGPSGIPVNASYGLIDDGETAIVEVAEASGLHCVAEPDRNAMTASSYGTGQLIMAALKHRPKTLIVCLGGSATTDGGAGLLQAMGAQLLDSKGQSIPPGGEGLKYISHFDIADVKAKLAGIDVVVACDVTNPLLGNLGAAAVFGPQKGASADDVKVLDANLTHFAQCVKLSGYDISSFAGSGAAGGIGGTVAGILGGVLRPGIELVMAAVGMDAQMKAADLVITAEGAIDGQSASGKTPTGVAKLAQRYQVPVIGLAGMLGSENMTAIHEAGITSVFSIAPGPISKSDAIAHAAHYLESTSEQLARLVSRLK</sequence>
<evidence type="ECO:0000256" key="1">
    <source>
        <dbReference type="ARBA" id="ARBA00006284"/>
    </source>
</evidence>
<dbReference type="Gene3D" id="3.90.1510.10">
    <property type="entry name" value="Glycerate kinase, domain 2"/>
    <property type="match status" value="1"/>
</dbReference>
<dbReference type="SUPFAM" id="SSF110738">
    <property type="entry name" value="Glycerate kinase I"/>
    <property type="match status" value="1"/>
</dbReference>
<protein>
    <submittedName>
        <fullName evidence="5">Glycerate kinase</fullName>
    </submittedName>
</protein>
<dbReference type="InterPro" id="IPR004381">
    <property type="entry name" value="Glycerate_kinase"/>
</dbReference>
<proteinExistence type="inferred from homology"/>
<dbReference type="NCBIfam" id="TIGR00045">
    <property type="entry name" value="glycerate kinase"/>
    <property type="match status" value="1"/>
</dbReference>
<dbReference type="InterPro" id="IPR036129">
    <property type="entry name" value="Glycerate_kinase_sf"/>
</dbReference>
<dbReference type="PIRSF" id="PIRSF006078">
    <property type="entry name" value="GlxK"/>
    <property type="match status" value="1"/>
</dbReference>
<keyword evidence="6" id="KW-1185">Reference proteome</keyword>
<dbReference type="EMBL" id="CP011494">
    <property type="protein sequence ID" value="AKO53359.1"/>
    <property type="molecule type" value="Genomic_DNA"/>
</dbReference>
<dbReference type="InterPro" id="IPR018193">
    <property type="entry name" value="Glyc_kinase_flavodox-like_fold"/>
</dbReference>
<dbReference type="GO" id="GO:0008887">
    <property type="term" value="F:glycerate kinase activity"/>
    <property type="evidence" value="ECO:0007669"/>
    <property type="project" value="UniProtKB-UniRule"/>
</dbReference>
<evidence type="ECO:0000256" key="4">
    <source>
        <dbReference type="PIRNR" id="PIRNR006078"/>
    </source>
</evidence>
<dbReference type="Pfam" id="PF02595">
    <property type="entry name" value="Gly_kinase"/>
    <property type="match status" value="1"/>
</dbReference>
<name>A0A0H4I300_9GAMM</name>
<dbReference type="PANTHER" id="PTHR21599:SF0">
    <property type="entry name" value="GLYCERATE KINASE"/>
    <property type="match status" value="1"/>
</dbReference>
<dbReference type="AlphaFoldDB" id="A0A0H4I300"/>
<dbReference type="STRING" id="330734.ABA45_13800"/>
<dbReference type="InterPro" id="IPR018197">
    <property type="entry name" value="Glycerate_kinase_RE-like"/>
</dbReference>
<reference evidence="5 6" key="1">
    <citation type="submission" date="2015-05" db="EMBL/GenBank/DDBJ databases">
        <title>Complete genome of Marinobacter psychrophilus strain 20041T isolated from sea-ice of the Canadian Basin.</title>
        <authorList>
            <person name="Song L."/>
            <person name="Ren L."/>
            <person name="Yu Y."/>
            <person name="Wang X."/>
        </authorList>
    </citation>
    <scope>NUCLEOTIDE SEQUENCE [LARGE SCALE GENOMIC DNA]</scope>
    <source>
        <strain evidence="5 6">20041</strain>
    </source>
</reference>
<dbReference type="Gene3D" id="3.40.50.10350">
    <property type="entry name" value="Glycerate kinase, domain 1"/>
    <property type="match status" value="1"/>
</dbReference>
<evidence type="ECO:0000256" key="3">
    <source>
        <dbReference type="ARBA" id="ARBA00022777"/>
    </source>
</evidence>
<keyword evidence="3 4" id="KW-0418">Kinase</keyword>
<dbReference type="PATRIC" id="fig|330734.3.peg.2898"/>
<organism evidence="5 6">
    <name type="scientific">Marinobacter psychrophilus</name>
    <dbReference type="NCBI Taxonomy" id="330734"/>
    <lineage>
        <taxon>Bacteria</taxon>
        <taxon>Pseudomonadati</taxon>
        <taxon>Pseudomonadota</taxon>
        <taxon>Gammaproteobacteria</taxon>
        <taxon>Pseudomonadales</taxon>
        <taxon>Marinobacteraceae</taxon>
        <taxon>Marinobacter</taxon>
    </lineage>
</organism>
<keyword evidence="2 4" id="KW-0808">Transferase</keyword>
<evidence type="ECO:0000313" key="6">
    <source>
        <dbReference type="Proteomes" id="UP000036406"/>
    </source>
</evidence>
<dbReference type="PANTHER" id="PTHR21599">
    <property type="entry name" value="GLYCERATE KINASE"/>
    <property type="match status" value="1"/>
</dbReference>
<comment type="similarity">
    <text evidence="1 4">Belongs to the glycerate kinase type-1 family.</text>
</comment>
<dbReference type="RefSeq" id="WP_048387015.1">
    <property type="nucleotide sequence ID" value="NZ_CP011494.1"/>
</dbReference>